<dbReference type="InterPro" id="IPR036390">
    <property type="entry name" value="WH_DNA-bd_sf"/>
</dbReference>
<name>A0ABN2W4C5_9ACTN</name>
<comment type="caution">
    <text evidence="5">The sequence shown here is derived from an EMBL/GenBank/DDBJ whole genome shotgun (WGS) entry which is preliminary data.</text>
</comment>
<evidence type="ECO:0000313" key="6">
    <source>
        <dbReference type="Proteomes" id="UP001500016"/>
    </source>
</evidence>
<evidence type="ECO:0000313" key="5">
    <source>
        <dbReference type="EMBL" id="GAA2082859.1"/>
    </source>
</evidence>
<dbReference type="Pfam" id="PF12840">
    <property type="entry name" value="HTH_20"/>
    <property type="match status" value="1"/>
</dbReference>
<feature type="domain" description="HTH arsR-type" evidence="4">
    <location>
        <begin position="253"/>
        <end position="328"/>
    </location>
</feature>
<dbReference type="InterPro" id="IPR001845">
    <property type="entry name" value="HTH_ArsR_DNA-bd_dom"/>
</dbReference>
<accession>A0ABN2W4C5</accession>
<keyword evidence="2" id="KW-0238">DNA-binding</keyword>
<evidence type="ECO:0000256" key="3">
    <source>
        <dbReference type="ARBA" id="ARBA00023163"/>
    </source>
</evidence>
<dbReference type="Pfam" id="PF19361">
    <property type="entry name" value="DUF5937"/>
    <property type="match status" value="1"/>
</dbReference>
<reference evidence="5 6" key="1">
    <citation type="journal article" date="2019" name="Int. J. Syst. Evol. Microbiol.">
        <title>The Global Catalogue of Microorganisms (GCM) 10K type strain sequencing project: providing services to taxonomists for standard genome sequencing and annotation.</title>
        <authorList>
            <consortium name="The Broad Institute Genomics Platform"/>
            <consortium name="The Broad Institute Genome Sequencing Center for Infectious Disease"/>
            <person name="Wu L."/>
            <person name="Ma J."/>
        </authorList>
    </citation>
    <scope>NUCLEOTIDE SEQUENCE [LARGE SCALE GENOMIC DNA]</scope>
    <source>
        <strain evidence="5 6">JCM 15478</strain>
    </source>
</reference>
<dbReference type="RefSeq" id="WP_344530568.1">
    <property type="nucleotide sequence ID" value="NZ_BAAAPE010000011.1"/>
</dbReference>
<dbReference type="InterPro" id="IPR045981">
    <property type="entry name" value="DUF5937"/>
</dbReference>
<organism evidence="5 6">
    <name type="scientific">Streptomyces albiaxialis</name>
    <dbReference type="NCBI Taxonomy" id="329523"/>
    <lineage>
        <taxon>Bacteria</taxon>
        <taxon>Bacillati</taxon>
        <taxon>Actinomycetota</taxon>
        <taxon>Actinomycetes</taxon>
        <taxon>Kitasatosporales</taxon>
        <taxon>Streptomycetaceae</taxon>
        <taxon>Streptomyces</taxon>
    </lineage>
</organism>
<sequence length="343" mass="36849">MIELRLGAADLCRTRFGFSPLSEVAASLHMLSAGLVHPLHRPWSGGMRRAFAEADVELLKAVVPARRDLADFLFAGVRGRTTTIEGQLDVVRAMSPEAVRTDFAKVWEGGPLPPVLERALDEGAAGVHRLADALRGYWEAVIAPHWPRLRTVLEADVSHRARLLVEGGAEALMADLHPEVALSGGVLSIDKPHCDPAARDLTGQGLLLVPSVYVWPHLIVIGEVTEHQPTLVYAVRGIAHVWQDGAPREAEDDALAALLGRTRAALLRRLGAPLSPTALAGLLGQSPSSACQHLAVLRRSGLVRSWRQGREVLYERTALATALLAAGSEAACAPTPLRRGRPD</sequence>
<dbReference type="InterPro" id="IPR011991">
    <property type="entry name" value="ArsR-like_HTH"/>
</dbReference>
<gene>
    <name evidence="5" type="ORF">GCM10009801_42920</name>
</gene>
<dbReference type="SUPFAM" id="SSF46785">
    <property type="entry name" value="Winged helix' DNA-binding domain"/>
    <property type="match status" value="1"/>
</dbReference>
<protein>
    <submittedName>
        <fullName evidence="5">DUF5937 family protein</fullName>
    </submittedName>
</protein>
<dbReference type="EMBL" id="BAAAPE010000011">
    <property type="protein sequence ID" value="GAA2082859.1"/>
    <property type="molecule type" value="Genomic_DNA"/>
</dbReference>
<proteinExistence type="predicted"/>
<dbReference type="InterPro" id="IPR036388">
    <property type="entry name" value="WH-like_DNA-bd_sf"/>
</dbReference>
<dbReference type="CDD" id="cd00090">
    <property type="entry name" value="HTH_ARSR"/>
    <property type="match status" value="1"/>
</dbReference>
<evidence type="ECO:0000256" key="2">
    <source>
        <dbReference type="ARBA" id="ARBA00023125"/>
    </source>
</evidence>
<dbReference type="Gene3D" id="1.10.10.10">
    <property type="entry name" value="Winged helix-like DNA-binding domain superfamily/Winged helix DNA-binding domain"/>
    <property type="match status" value="1"/>
</dbReference>
<dbReference type="SMART" id="SM00418">
    <property type="entry name" value="HTH_ARSR"/>
    <property type="match status" value="1"/>
</dbReference>
<dbReference type="PANTHER" id="PTHR43132:SF6">
    <property type="entry name" value="HTH-TYPE TRANSCRIPTIONAL REPRESSOR CZRA"/>
    <property type="match status" value="1"/>
</dbReference>
<evidence type="ECO:0000259" key="4">
    <source>
        <dbReference type="SMART" id="SM00418"/>
    </source>
</evidence>
<dbReference type="Proteomes" id="UP001500016">
    <property type="component" value="Unassembled WGS sequence"/>
</dbReference>
<keyword evidence="1" id="KW-0805">Transcription regulation</keyword>
<dbReference type="InterPro" id="IPR051011">
    <property type="entry name" value="Metal_resp_trans_reg"/>
</dbReference>
<dbReference type="PANTHER" id="PTHR43132">
    <property type="entry name" value="ARSENICAL RESISTANCE OPERON REPRESSOR ARSR-RELATED"/>
    <property type="match status" value="1"/>
</dbReference>
<evidence type="ECO:0000256" key="1">
    <source>
        <dbReference type="ARBA" id="ARBA00023015"/>
    </source>
</evidence>
<keyword evidence="3" id="KW-0804">Transcription</keyword>
<keyword evidence="6" id="KW-1185">Reference proteome</keyword>